<accession>A0ABW7TWZ8</accession>
<organism evidence="3 4">
    <name type="scientific">Nocardia carnea</name>
    <dbReference type="NCBI Taxonomy" id="37328"/>
    <lineage>
        <taxon>Bacteria</taxon>
        <taxon>Bacillati</taxon>
        <taxon>Actinomycetota</taxon>
        <taxon>Actinomycetes</taxon>
        <taxon>Mycobacteriales</taxon>
        <taxon>Nocardiaceae</taxon>
        <taxon>Nocardia</taxon>
    </lineage>
</organism>
<dbReference type="Proteomes" id="UP001611263">
    <property type="component" value="Unassembled WGS sequence"/>
</dbReference>
<name>A0ABW7TWZ8_9NOCA</name>
<dbReference type="RefSeq" id="WP_033247629.1">
    <property type="nucleotide sequence ID" value="NZ_JBIRUQ010000021.1"/>
</dbReference>
<dbReference type="InterPro" id="IPR003399">
    <property type="entry name" value="Mce/MlaD"/>
</dbReference>
<dbReference type="InterPro" id="IPR052336">
    <property type="entry name" value="MlaD_Phospholipid_Transporter"/>
</dbReference>
<evidence type="ECO:0000313" key="4">
    <source>
        <dbReference type="Proteomes" id="UP001611263"/>
    </source>
</evidence>
<keyword evidence="1" id="KW-0732">Signal</keyword>
<feature type="signal peptide" evidence="1">
    <location>
        <begin position="1"/>
        <end position="23"/>
    </location>
</feature>
<feature type="domain" description="Mce/MlaD" evidence="2">
    <location>
        <begin position="48"/>
        <end position="116"/>
    </location>
</feature>
<feature type="chain" id="PRO_5045262774" evidence="1">
    <location>
        <begin position="24"/>
        <end position="361"/>
    </location>
</feature>
<sequence length="361" mass="37639">MRISKRATTVTLALTTTAVVVTAAVVHSSGAGGAADAEIAAGGGGYCVDMPDAIGLYPGNPVTQMGFRVGKVDSVQQRGDHVRVDFELDAGRRYPADVRVVTRSKSLLADRSLELVGNYTTGPALRPTECVPMSRSYTPKSISEIAGSAADFIDALSTAGDGSVQGAIGGVHTALDGTGAAMSAMLSHAAAAAAGPDQVTADIGASIMNMAPLTENALREWDRIGSILDRMPQVAAEGTELFRFVARFDRGIGWLVAVIYDIQRKYGAELWPIMHGPVADVIRLAATRAPDLAHLYGTIPSVVTAVNYQEQSTGGLSVPFRPPSVPVDPVLCGLLGPHCENNEFAPGTVNLLSLVAWKAAT</sequence>
<comment type="caution">
    <text evidence="3">The sequence shown here is derived from an EMBL/GenBank/DDBJ whole genome shotgun (WGS) entry which is preliminary data.</text>
</comment>
<dbReference type="GeneID" id="93508074"/>
<protein>
    <submittedName>
        <fullName evidence="3">MlaD family protein</fullName>
    </submittedName>
</protein>
<evidence type="ECO:0000259" key="2">
    <source>
        <dbReference type="Pfam" id="PF02470"/>
    </source>
</evidence>
<gene>
    <name evidence="3" type="ORF">ACH4WX_33010</name>
</gene>
<dbReference type="EMBL" id="JBIRUQ010000021">
    <property type="protein sequence ID" value="MFI1465552.1"/>
    <property type="molecule type" value="Genomic_DNA"/>
</dbReference>
<evidence type="ECO:0000256" key="1">
    <source>
        <dbReference type="SAM" id="SignalP"/>
    </source>
</evidence>
<evidence type="ECO:0000313" key="3">
    <source>
        <dbReference type="EMBL" id="MFI1465552.1"/>
    </source>
</evidence>
<dbReference type="PANTHER" id="PTHR33371:SF4">
    <property type="entry name" value="INTERMEMBRANE PHOSPHOLIPID TRANSPORT SYSTEM BINDING PROTEIN MLAD"/>
    <property type="match status" value="1"/>
</dbReference>
<keyword evidence="4" id="KW-1185">Reference proteome</keyword>
<proteinExistence type="predicted"/>
<reference evidence="3 4" key="1">
    <citation type="submission" date="2024-10" db="EMBL/GenBank/DDBJ databases">
        <title>The Natural Products Discovery Center: Release of the First 8490 Sequenced Strains for Exploring Actinobacteria Biosynthetic Diversity.</title>
        <authorList>
            <person name="Kalkreuter E."/>
            <person name="Kautsar S.A."/>
            <person name="Yang D."/>
            <person name="Bader C.D."/>
            <person name="Teijaro C.N."/>
            <person name="Fluegel L."/>
            <person name="Davis C.M."/>
            <person name="Simpson J.R."/>
            <person name="Lauterbach L."/>
            <person name="Steele A.D."/>
            <person name="Gui C."/>
            <person name="Meng S."/>
            <person name="Li G."/>
            <person name="Viehrig K."/>
            <person name="Ye F."/>
            <person name="Su P."/>
            <person name="Kiefer A.F."/>
            <person name="Nichols A."/>
            <person name="Cepeda A.J."/>
            <person name="Yan W."/>
            <person name="Fan B."/>
            <person name="Jiang Y."/>
            <person name="Adhikari A."/>
            <person name="Zheng C.-J."/>
            <person name="Schuster L."/>
            <person name="Cowan T.M."/>
            <person name="Smanski M.J."/>
            <person name="Chevrette M.G."/>
            <person name="De Carvalho L.P.S."/>
            <person name="Shen B."/>
        </authorList>
    </citation>
    <scope>NUCLEOTIDE SEQUENCE [LARGE SCALE GENOMIC DNA]</scope>
    <source>
        <strain evidence="3 4">NPDC020568</strain>
    </source>
</reference>
<dbReference type="Pfam" id="PF02470">
    <property type="entry name" value="MlaD"/>
    <property type="match status" value="1"/>
</dbReference>
<dbReference type="PANTHER" id="PTHR33371">
    <property type="entry name" value="INTERMEMBRANE PHOSPHOLIPID TRANSPORT SYSTEM BINDING PROTEIN MLAD-RELATED"/>
    <property type="match status" value="1"/>
</dbReference>